<dbReference type="EMBL" id="VIWO01000005">
    <property type="protein sequence ID" value="TWF39949.1"/>
    <property type="molecule type" value="Genomic_DNA"/>
</dbReference>
<dbReference type="RefSeq" id="WP_262713399.1">
    <property type="nucleotide sequence ID" value="NZ_VIWO01000005.1"/>
</dbReference>
<sequence>MELVFRRQLEKIVSLTDSKYEYVLAFLEKRPEELYFEIVFE</sequence>
<comment type="caution">
    <text evidence="1">The sequence shown here is derived from an EMBL/GenBank/DDBJ whole genome shotgun (WGS) entry which is preliminary data.</text>
</comment>
<reference evidence="1 2" key="1">
    <citation type="submission" date="2019-06" db="EMBL/GenBank/DDBJ databases">
        <title>Sorghum-associated microbial communities from plants grown in Nebraska, USA.</title>
        <authorList>
            <person name="Schachtman D."/>
        </authorList>
    </citation>
    <scope>NUCLEOTIDE SEQUENCE [LARGE SCALE GENOMIC DNA]</scope>
    <source>
        <strain evidence="1 2">1209</strain>
    </source>
</reference>
<keyword evidence="2" id="KW-1185">Reference proteome</keyword>
<gene>
    <name evidence="1" type="ORF">FHW36_105390</name>
</gene>
<accession>A0A561PPB3</accession>
<evidence type="ECO:0000313" key="1">
    <source>
        <dbReference type="EMBL" id="TWF39949.1"/>
    </source>
</evidence>
<name>A0A561PPB3_9BACT</name>
<dbReference type="AlphaFoldDB" id="A0A561PPB3"/>
<evidence type="ECO:0000313" key="2">
    <source>
        <dbReference type="Proteomes" id="UP000320811"/>
    </source>
</evidence>
<dbReference type="Proteomes" id="UP000320811">
    <property type="component" value="Unassembled WGS sequence"/>
</dbReference>
<proteinExistence type="predicted"/>
<protein>
    <submittedName>
        <fullName evidence="1">Uncharacterized protein</fullName>
    </submittedName>
</protein>
<organism evidence="1 2">
    <name type="scientific">Chitinophaga polysaccharea</name>
    <dbReference type="NCBI Taxonomy" id="1293035"/>
    <lineage>
        <taxon>Bacteria</taxon>
        <taxon>Pseudomonadati</taxon>
        <taxon>Bacteroidota</taxon>
        <taxon>Chitinophagia</taxon>
        <taxon>Chitinophagales</taxon>
        <taxon>Chitinophagaceae</taxon>
        <taxon>Chitinophaga</taxon>
    </lineage>
</organism>